<dbReference type="PATRIC" id="fig|1246626.3.peg.3878"/>
<dbReference type="STRING" id="1246626.BleG1_3881"/>
<evidence type="ECO:0000256" key="1">
    <source>
        <dbReference type="ARBA" id="ARBA00009986"/>
    </source>
</evidence>
<dbReference type="EMBL" id="CP003923">
    <property type="protein sequence ID" value="AIC96428.1"/>
    <property type="molecule type" value="Genomic_DNA"/>
</dbReference>
<dbReference type="PROSITE" id="PS00687">
    <property type="entry name" value="ALDEHYDE_DEHYDR_GLU"/>
    <property type="match status" value="1"/>
</dbReference>
<keyword evidence="9" id="KW-1185">Reference proteome</keyword>
<evidence type="ECO:0000256" key="5">
    <source>
        <dbReference type="PROSITE-ProRule" id="PRU10007"/>
    </source>
</evidence>
<evidence type="ECO:0000256" key="3">
    <source>
        <dbReference type="ARBA" id="ARBA00024226"/>
    </source>
</evidence>
<evidence type="ECO:0000259" key="7">
    <source>
        <dbReference type="Pfam" id="PF00171"/>
    </source>
</evidence>
<feature type="active site" evidence="5">
    <location>
        <position position="245"/>
    </location>
</feature>
<dbReference type="EC" id="1.2.1.3" evidence="3"/>
<dbReference type="Proteomes" id="UP000027142">
    <property type="component" value="Chromosome"/>
</dbReference>
<dbReference type="PANTHER" id="PTHR42804:SF1">
    <property type="entry name" value="ALDEHYDE DEHYDROGENASE-RELATED"/>
    <property type="match status" value="1"/>
</dbReference>
<dbReference type="CDD" id="cd07138">
    <property type="entry name" value="ALDH_CddD_SSP0762"/>
    <property type="match status" value="1"/>
</dbReference>
<comment type="similarity">
    <text evidence="1 6">Belongs to the aldehyde dehydrogenase family.</text>
</comment>
<evidence type="ECO:0000313" key="8">
    <source>
        <dbReference type="EMBL" id="AIC96428.1"/>
    </source>
</evidence>
<dbReference type="Gene3D" id="3.40.309.10">
    <property type="entry name" value="Aldehyde Dehydrogenase, Chain A, domain 2"/>
    <property type="match status" value="1"/>
</dbReference>
<dbReference type="FunFam" id="3.40.309.10:FF:000012">
    <property type="entry name" value="Betaine aldehyde dehydrogenase"/>
    <property type="match status" value="1"/>
</dbReference>
<dbReference type="InterPro" id="IPR029510">
    <property type="entry name" value="Ald_DH_CS_GLU"/>
</dbReference>
<reference evidence="8 9" key="1">
    <citation type="journal article" date="2014" name="Gene">
        <title>A comparative genomic analysis of the alkalitolerant soil bacterium Bacillus lehensis G1.</title>
        <authorList>
            <person name="Noor Y.M."/>
            <person name="Samsulrizal N.H."/>
            <person name="Jema'on N.A."/>
            <person name="Low K.O."/>
            <person name="Ramli A.N."/>
            <person name="Alias N.I."/>
            <person name="Damis S.I."/>
            <person name="Fuzi S.F."/>
            <person name="Isa M.N."/>
            <person name="Murad A.M."/>
            <person name="Raih M.F."/>
            <person name="Bakar F.D."/>
            <person name="Najimudin N."/>
            <person name="Mahadi N.M."/>
            <person name="Illias R.M."/>
        </authorList>
    </citation>
    <scope>NUCLEOTIDE SEQUENCE [LARGE SCALE GENOMIC DNA]</scope>
    <source>
        <strain evidence="8 9">G1</strain>
    </source>
</reference>
<protein>
    <recommendedName>
        <fullName evidence="3">aldehyde dehydrogenase (NAD(+))</fullName>
        <ecNumber evidence="3">1.2.1.3</ecNumber>
    </recommendedName>
</protein>
<dbReference type="InterPro" id="IPR016161">
    <property type="entry name" value="Ald_DH/histidinol_DH"/>
</dbReference>
<dbReference type="Pfam" id="PF00171">
    <property type="entry name" value="Aldedh"/>
    <property type="match status" value="1"/>
</dbReference>
<dbReference type="SUPFAM" id="SSF53720">
    <property type="entry name" value="ALDH-like"/>
    <property type="match status" value="1"/>
</dbReference>
<sequence>MRNQTQHFINGEWIDSTDSNTIDVINPATEEVIGHVSAGTKEDVDKAVSAAKQAFPSFSTSTKDERIQWLKAIAEGYKKRSKELIHVMTEELGAPLSVSEDVHFKMGLAHFNQAAEALETFSFSEEKDGHTLVKESIGISGLITPWNFPTNQTATKIAGAIAAGSPVVLKPAEKTPYAAMMLADIIHEAGVPKGAFNLVNGTGDVVGDAISSHPDIDFVSFTGSGAVGEKIMQNASKTIKKVALELGGKSPLVILEDADMIDAAKTAASHMFFNTGQVCTAATRILVPKAKQDAFENAMKDTVASFSMGNPKEEGHTAGPLVSKGQWDTVQSYIQKGIDEGATVLVGGTGKPDGLDTGYFAKPTVFSDVSNNMVIAQEEIFGPVLSIIYYNDVDHAIDIANDTVYGLAGYVFGQDPDKLRYVASRIRAGQITINNAQTDFNAPFGGYKQSGIGREWGEFGIEEYLEVKAVLGMPS</sequence>
<dbReference type="HOGENOM" id="CLU_005391_0_2_9"/>
<dbReference type="InterPro" id="IPR016162">
    <property type="entry name" value="Ald_DH_N"/>
</dbReference>
<name>A0A060M797_9BACI</name>
<dbReference type="RefSeq" id="WP_038484469.1">
    <property type="nucleotide sequence ID" value="NZ_CP003923.1"/>
</dbReference>
<organism evidence="8 9">
    <name type="scientific">Shouchella lehensis G1</name>
    <dbReference type="NCBI Taxonomy" id="1246626"/>
    <lineage>
        <taxon>Bacteria</taxon>
        <taxon>Bacillati</taxon>
        <taxon>Bacillota</taxon>
        <taxon>Bacilli</taxon>
        <taxon>Bacillales</taxon>
        <taxon>Bacillaceae</taxon>
        <taxon>Shouchella</taxon>
    </lineage>
</organism>
<comment type="catalytic activity">
    <reaction evidence="4">
        <text>an aldehyde + NAD(+) + H2O = a carboxylate + NADH + 2 H(+)</text>
        <dbReference type="Rhea" id="RHEA:16185"/>
        <dbReference type="ChEBI" id="CHEBI:15377"/>
        <dbReference type="ChEBI" id="CHEBI:15378"/>
        <dbReference type="ChEBI" id="CHEBI:17478"/>
        <dbReference type="ChEBI" id="CHEBI:29067"/>
        <dbReference type="ChEBI" id="CHEBI:57540"/>
        <dbReference type="ChEBI" id="CHEBI:57945"/>
        <dbReference type="EC" id="1.2.1.3"/>
    </reaction>
</comment>
<dbReference type="InterPro" id="IPR016160">
    <property type="entry name" value="Ald_DH_CS_CYS"/>
</dbReference>
<dbReference type="eggNOG" id="COG1012">
    <property type="taxonomic scope" value="Bacteria"/>
</dbReference>
<accession>A0A060M797</accession>
<evidence type="ECO:0000256" key="2">
    <source>
        <dbReference type="ARBA" id="ARBA00023002"/>
    </source>
</evidence>
<dbReference type="OrthoDB" id="9762913at2"/>
<dbReference type="InterPro" id="IPR015590">
    <property type="entry name" value="Aldehyde_DH_dom"/>
</dbReference>
<dbReference type="PANTHER" id="PTHR42804">
    <property type="entry name" value="ALDEHYDE DEHYDROGENASE"/>
    <property type="match status" value="1"/>
</dbReference>
<evidence type="ECO:0000256" key="6">
    <source>
        <dbReference type="RuleBase" id="RU003345"/>
    </source>
</evidence>
<dbReference type="Gene3D" id="3.40.605.10">
    <property type="entry name" value="Aldehyde Dehydrogenase, Chain A, domain 1"/>
    <property type="match status" value="1"/>
</dbReference>
<dbReference type="FunFam" id="3.40.605.10:FF:000026">
    <property type="entry name" value="Aldehyde dehydrogenase, putative"/>
    <property type="match status" value="1"/>
</dbReference>
<gene>
    <name evidence="8" type="ORF">BleG1_3881</name>
</gene>
<feature type="domain" description="Aldehyde dehydrogenase" evidence="7">
    <location>
        <begin position="13"/>
        <end position="470"/>
    </location>
</feature>
<dbReference type="InterPro" id="IPR016163">
    <property type="entry name" value="Ald_DH_C"/>
</dbReference>
<dbReference type="FunFam" id="3.40.605.10:FF:000007">
    <property type="entry name" value="NAD/NADP-dependent betaine aldehyde dehydrogenase"/>
    <property type="match status" value="1"/>
</dbReference>
<dbReference type="GO" id="GO:0004029">
    <property type="term" value="F:aldehyde dehydrogenase (NAD+) activity"/>
    <property type="evidence" value="ECO:0007669"/>
    <property type="project" value="UniProtKB-EC"/>
</dbReference>
<dbReference type="AlphaFoldDB" id="A0A060M797"/>
<keyword evidence="2 6" id="KW-0560">Oxidoreductase</keyword>
<proteinExistence type="inferred from homology"/>
<dbReference type="KEGG" id="ble:BleG1_3881"/>
<evidence type="ECO:0000256" key="4">
    <source>
        <dbReference type="ARBA" id="ARBA00049194"/>
    </source>
</evidence>
<evidence type="ECO:0000313" key="9">
    <source>
        <dbReference type="Proteomes" id="UP000027142"/>
    </source>
</evidence>
<dbReference type="PROSITE" id="PS00070">
    <property type="entry name" value="ALDEHYDE_DEHYDR_CYS"/>
    <property type="match status" value="1"/>
</dbReference>